<dbReference type="AlphaFoldDB" id="A0A9P6VXJ9"/>
<dbReference type="FunFam" id="3.30.300.130:FF:000005">
    <property type="entry name" value="Mitotic spindle-associated mmxd complex subunit"/>
    <property type="match status" value="1"/>
</dbReference>
<comment type="similarity">
    <text evidence="1">Belongs to the MIP18 family.</text>
</comment>
<keyword evidence="2" id="KW-0159">Chromosome partition</keyword>
<comment type="caution">
    <text evidence="4">The sequence shown here is derived from an EMBL/GenBank/DDBJ whole genome shotgun (WGS) entry which is preliminary data.</text>
</comment>
<gene>
    <name evidence="4" type="primary">CIAO2B</name>
    <name evidence="4" type="ORF">C6P46_007082</name>
</gene>
<proteinExistence type="inferred from homology"/>
<sequence>MVNATPDNANPTIHSSTRSNARRVRVADLDLSADDDLAWDRLGHQLEHEANALELARSNANASLQADHRSPRDEIDEDEIFDLIRSISDPEHPLTLEQLAVVSPEQISVRNGKRPSVLVQFTPTIPHCSMATLIGLSLRVRLLRSLPERFKVDIKVKEGTHQSENAVNKQLNDKERVAAALENNHLLSVVQQCLSTADQRSSTNGGAAVAA</sequence>
<dbReference type="Proteomes" id="UP000777482">
    <property type="component" value="Unassembled WGS sequence"/>
</dbReference>
<dbReference type="InterPro" id="IPR002744">
    <property type="entry name" value="MIP18-like"/>
</dbReference>
<dbReference type="InterPro" id="IPR039796">
    <property type="entry name" value="MIP18"/>
</dbReference>
<dbReference type="Gene3D" id="6.10.250.1280">
    <property type="match status" value="1"/>
</dbReference>
<dbReference type="GO" id="GO:0051604">
    <property type="term" value="P:protein maturation"/>
    <property type="evidence" value="ECO:0007669"/>
    <property type="project" value="InterPro"/>
</dbReference>
<evidence type="ECO:0000256" key="2">
    <source>
        <dbReference type="ARBA" id="ARBA00022829"/>
    </source>
</evidence>
<dbReference type="PANTHER" id="PTHR12377">
    <property type="entry name" value="CYTOSOLIC IRON-SULFUR ASSEMBLY COMPONENT 2B-RELATED"/>
    <property type="match status" value="1"/>
</dbReference>
<organism evidence="4 5">
    <name type="scientific">Rhodotorula mucilaginosa</name>
    <name type="common">Yeast</name>
    <name type="synonym">Rhodotorula rubra</name>
    <dbReference type="NCBI Taxonomy" id="5537"/>
    <lineage>
        <taxon>Eukaryota</taxon>
        <taxon>Fungi</taxon>
        <taxon>Dikarya</taxon>
        <taxon>Basidiomycota</taxon>
        <taxon>Pucciniomycotina</taxon>
        <taxon>Microbotryomycetes</taxon>
        <taxon>Sporidiobolales</taxon>
        <taxon>Sporidiobolaceae</taxon>
        <taxon>Rhodotorula</taxon>
    </lineage>
</organism>
<dbReference type="Gene3D" id="3.30.300.130">
    <property type="entry name" value="Fe-S cluster assembly (FSCA)"/>
    <property type="match status" value="1"/>
</dbReference>
<dbReference type="OrthoDB" id="2746at2759"/>
<dbReference type="GO" id="GO:0007059">
    <property type="term" value="P:chromosome segregation"/>
    <property type="evidence" value="ECO:0007669"/>
    <property type="project" value="UniProtKB-KW"/>
</dbReference>
<evidence type="ECO:0000313" key="4">
    <source>
        <dbReference type="EMBL" id="KAG0656509.1"/>
    </source>
</evidence>
<dbReference type="GO" id="GO:1990229">
    <property type="term" value="C:iron-sulfur cluster assembly complex"/>
    <property type="evidence" value="ECO:0007669"/>
    <property type="project" value="UniProtKB-ARBA"/>
</dbReference>
<name>A0A9P6VXJ9_RHOMI</name>
<dbReference type="Pfam" id="PF01883">
    <property type="entry name" value="FeS_assembly_P"/>
    <property type="match status" value="1"/>
</dbReference>
<dbReference type="EMBL" id="PUHQ01000096">
    <property type="protein sequence ID" value="KAG0656509.1"/>
    <property type="molecule type" value="Genomic_DNA"/>
</dbReference>
<dbReference type="GO" id="GO:0140535">
    <property type="term" value="C:intracellular protein-containing complex"/>
    <property type="evidence" value="ECO:0007669"/>
    <property type="project" value="UniProtKB-ARBA"/>
</dbReference>
<evidence type="ECO:0000313" key="5">
    <source>
        <dbReference type="Proteomes" id="UP000777482"/>
    </source>
</evidence>
<accession>A0A9P6VXJ9</accession>
<evidence type="ECO:0000256" key="1">
    <source>
        <dbReference type="ARBA" id="ARBA00010381"/>
    </source>
</evidence>
<feature type="domain" description="MIP18 family-like" evidence="3">
    <location>
        <begin position="77"/>
        <end position="156"/>
    </location>
</feature>
<protein>
    <submittedName>
        <fullName evidence="4">Cytosolic iron-sulfur assembly component 2B</fullName>
    </submittedName>
</protein>
<dbReference type="PANTHER" id="PTHR12377:SF0">
    <property type="entry name" value="CYTOSOLIC IRON-SULFUR ASSEMBLY COMPONENT 2B"/>
    <property type="match status" value="1"/>
</dbReference>
<dbReference type="SUPFAM" id="SSF117916">
    <property type="entry name" value="Fe-S cluster assembly (FSCA) domain-like"/>
    <property type="match status" value="1"/>
</dbReference>
<dbReference type="InterPro" id="IPR034904">
    <property type="entry name" value="FSCA_dom_sf"/>
</dbReference>
<keyword evidence="5" id="KW-1185">Reference proteome</keyword>
<reference evidence="4 5" key="1">
    <citation type="submission" date="2020-11" db="EMBL/GenBank/DDBJ databases">
        <title>Kefir isolates.</title>
        <authorList>
            <person name="Marcisauskas S."/>
            <person name="Kim Y."/>
            <person name="Blasche S."/>
        </authorList>
    </citation>
    <scope>NUCLEOTIDE SEQUENCE [LARGE SCALE GENOMIC DNA]</scope>
    <source>
        <strain evidence="4 5">KR</strain>
    </source>
</reference>
<evidence type="ECO:0000259" key="3">
    <source>
        <dbReference type="Pfam" id="PF01883"/>
    </source>
</evidence>